<dbReference type="Pfam" id="PF00291">
    <property type="entry name" value="PALP"/>
    <property type="match status" value="1"/>
</dbReference>
<evidence type="ECO:0000313" key="7">
    <source>
        <dbReference type="EMBL" id="STZ68884.1"/>
    </source>
</evidence>
<evidence type="ECO:0000256" key="5">
    <source>
        <dbReference type="PIRSR" id="PIRSR006278-2"/>
    </source>
</evidence>
<dbReference type="InterPro" id="IPR027278">
    <property type="entry name" value="ACCD_DCysDesulf"/>
</dbReference>
<dbReference type="Gene3D" id="3.40.50.1100">
    <property type="match status" value="2"/>
</dbReference>
<comment type="similarity">
    <text evidence="2">Belongs to the ACC deaminase/D-cysteine desulfhydrase family.</text>
</comment>
<comment type="cofactor">
    <cofactor evidence="1">
        <name>pyridoxal 5'-phosphate</name>
        <dbReference type="ChEBI" id="CHEBI:597326"/>
    </cofactor>
</comment>
<evidence type="ECO:0000256" key="1">
    <source>
        <dbReference type="ARBA" id="ARBA00001933"/>
    </source>
</evidence>
<keyword evidence="7" id="KW-0456">Lyase</keyword>
<dbReference type="RefSeq" id="WP_115091752.1">
    <property type="nucleotide sequence ID" value="NZ_CP068107.1"/>
</dbReference>
<feature type="active site" description="Nucleophile" evidence="4">
    <location>
        <position position="68"/>
    </location>
</feature>
<name>A0A378U2I2_MYROD</name>
<accession>A0A378U2I2</accession>
<gene>
    <name evidence="7" type="primary">dcyD</name>
    <name evidence="7" type="ORF">NCTC11179_02365</name>
</gene>
<dbReference type="PANTHER" id="PTHR43780">
    <property type="entry name" value="1-AMINOCYCLOPROPANE-1-CARBOXYLATE DEAMINASE-RELATED"/>
    <property type="match status" value="1"/>
</dbReference>
<keyword evidence="3 5" id="KW-0663">Pyridoxal phosphate</keyword>
<dbReference type="InterPro" id="IPR001926">
    <property type="entry name" value="TrpB-like_PALP"/>
</dbReference>
<dbReference type="Proteomes" id="UP000255024">
    <property type="component" value="Unassembled WGS sequence"/>
</dbReference>
<feature type="domain" description="Tryptophan synthase beta chain-like PALP" evidence="6">
    <location>
        <begin position="11"/>
        <end position="284"/>
    </location>
</feature>
<reference evidence="7 8" key="1">
    <citation type="submission" date="2018-06" db="EMBL/GenBank/DDBJ databases">
        <authorList>
            <consortium name="Pathogen Informatics"/>
            <person name="Doyle S."/>
        </authorList>
    </citation>
    <scope>NUCLEOTIDE SEQUENCE [LARGE SCALE GENOMIC DNA]</scope>
    <source>
        <strain evidence="7 8">NCTC11179</strain>
    </source>
</reference>
<dbReference type="EMBL" id="UGQL01000002">
    <property type="protein sequence ID" value="STZ68884.1"/>
    <property type="molecule type" value="Genomic_DNA"/>
</dbReference>
<evidence type="ECO:0000313" key="8">
    <source>
        <dbReference type="Proteomes" id="UP000255024"/>
    </source>
</evidence>
<dbReference type="PANTHER" id="PTHR43780:SF2">
    <property type="entry name" value="1-AMINOCYCLOPROPANE-1-CARBOXYLATE DEAMINASE-RELATED"/>
    <property type="match status" value="1"/>
</dbReference>
<dbReference type="EC" id="4.4.1.15" evidence="7"/>
<dbReference type="InterPro" id="IPR036052">
    <property type="entry name" value="TrpB-like_PALP_sf"/>
</dbReference>
<feature type="modified residue" description="N6-(pyridoxal phosphate)lysine" evidence="5">
    <location>
        <position position="41"/>
    </location>
</feature>
<dbReference type="PIRSF" id="PIRSF006278">
    <property type="entry name" value="ACCD_DCysDesulf"/>
    <property type="match status" value="1"/>
</dbReference>
<proteinExistence type="inferred from homology"/>
<protein>
    <submittedName>
        <fullName evidence="7">D-cysteine desulfhydrase</fullName>
        <ecNumber evidence="7">4.4.1.15</ecNumber>
    </submittedName>
</protein>
<evidence type="ECO:0000256" key="3">
    <source>
        <dbReference type="ARBA" id="ARBA00022898"/>
    </source>
</evidence>
<organism evidence="7 8">
    <name type="scientific">Myroides odoratus</name>
    <name type="common">Flavobacterium odoratum</name>
    <dbReference type="NCBI Taxonomy" id="256"/>
    <lineage>
        <taxon>Bacteria</taxon>
        <taxon>Pseudomonadati</taxon>
        <taxon>Bacteroidota</taxon>
        <taxon>Flavobacteriia</taxon>
        <taxon>Flavobacteriales</taxon>
        <taxon>Flavobacteriaceae</taxon>
        <taxon>Myroides</taxon>
    </lineage>
</organism>
<keyword evidence="8" id="KW-1185">Reference proteome</keyword>
<dbReference type="GO" id="GO:0019148">
    <property type="term" value="F:D-cysteine desulfhydrase activity"/>
    <property type="evidence" value="ECO:0007669"/>
    <property type="project" value="UniProtKB-EC"/>
</dbReference>
<evidence type="ECO:0000259" key="6">
    <source>
        <dbReference type="Pfam" id="PF00291"/>
    </source>
</evidence>
<evidence type="ECO:0000256" key="4">
    <source>
        <dbReference type="PIRSR" id="PIRSR006278-1"/>
    </source>
</evidence>
<sequence>MIDLFSKEEVPTVKVERSFHNGIELFIRREDLLHQEVSGNKFRKLKYNMEAAVSEGHRQVLTFGGAYSNHIAATAAAGRILGMQTIGVIRGEEIQENYRENPTLKKAEEDGMRFKFVTRTEYRAKDSTAFLAKLAEEFGDFYMVPEGGTNEKAIKGTEEILKEEDGIYDYVCCAVGTGGTIAGIINRSFSHQQIIGFPALKGDFLMEEIKKYVNKENWRLETAYHFGGYAKYNADLLQFIRHFERDTGILLDPIYTGKLLFGIFDLIEQNQFKKDSKILAIHTGGLQGWNEKIK</sequence>
<dbReference type="AlphaFoldDB" id="A0A378U2I2"/>
<dbReference type="SUPFAM" id="SSF53686">
    <property type="entry name" value="Tryptophan synthase beta subunit-like PLP-dependent enzymes"/>
    <property type="match status" value="1"/>
</dbReference>
<evidence type="ECO:0000256" key="2">
    <source>
        <dbReference type="ARBA" id="ARBA00008639"/>
    </source>
</evidence>